<feature type="region of interest" description="Disordered" evidence="2">
    <location>
        <begin position="364"/>
        <end position="402"/>
    </location>
</feature>
<dbReference type="Proteomes" id="UP000308730">
    <property type="component" value="Unassembled WGS sequence"/>
</dbReference>
<organism evidence="3 4">
    <name type="scientific">Antrodiella citrinella</name>
    <dbReference type="NCBI Taxonomy" id="2447956"/>
    <lineage>
        <taxon>Eukaryota</taxon>
        <taxon>Fungi</taxon>
        <taxon>Dikarya</taxon>
        <taxon>Basidiomycota</taxon>
        <taxon>Agaricomycotina</taxon>
        <taxon>Agaricomycetes</taxon>
        <taxon>Polyporales</taxon>
        <taxon>Steccherinaceae</taxon>
        <taxon>Antrodiella</taxon>
    </lineage>
</organism>
<keyword evidence="4" id="KW-1185">Reference proteome</keyword>
<dbReference type="OrthoDB" id="2261329at2759"/>
<gene>
    <name evidence="3" type="ORF">EUX98_g2854</name>
</gene>
<dbReference type="AlphaFoldDB" id="A0A4S4MXZ3"/>
<name>A0A4S4MXZ3_9APHY</name>
<accession>A0A4S4MXZ3</accession>
<reference evidence="3 4" key="1">
    <citation type="submission" date="2019-02" db="EMBL/GenBank/DDBJ databases">
        <title>Genome sequencing of the rare red list fungi Antrodiella citrinella (Flaviporus citrinellus).</title>
        <authorList>
            <person name="Buettner E."/>
            <person name="Kellner H."/>
        </authorList>
    </citation>
    <scope>NUCLEOTIDE SEQUENCE [LARGE SCALE GENOMIC DNA]</scope>
    <source>
        <strain evidence="3 4">DSM 108506</strain>
    </source>
</reference>
<evidence type="ECO:0000256" key="1">
    <source>
        <dbReference type="SAM" id="Coils"/>
    </source>
</evidence>
<evidence type="ECO:0000256" key="2">
    <source>
        <dbReference type="SAM" id="MobiDB-lite"/>
    </source>
</evidence>
<keyword evidence="1" id="KW-0175">Coiled coil</keyword>
<dbReference type="EMBL" id="SGPM01000050">
    <property type="protein sequence ID" value="THH31346.1"/>
    <property type="molecule type" value="Genomic_DNA"/>
</dbReference>
<evidence type="ECO:0000313" key="4">
    <source>
        <dbReference type="Proteomes" id="UP000308730"/>
    </source>
</evidence>
<protein>
    <submittedName>
        <fullName evidence="3">Uncharacterized protein</fullName>
    </submittedName>
</protein>
<proteinExistence type="predicted"/>
<comment type="caution">
    <text evidence="3">The sequence shown here is derived from an EMBL/GenBank/DDBJ whole genome shotgun (WGS) entry which is preliminary data.</text>
</comment>
<sequence>MPAPYVPPERSPPRSRSPDASHIQPAMPPSPVSQVASSPAENASRMPPSAVENVSSYRHDAPWSSTLQSPDTAPIVPAGAQKTPLMLALESPRSYHSPIRGPKRPTRLTKPPILAQSAPVRDTPPSLAPTSSPLLPPTPESQTSSPIEQDLVQNNLPAPSASKTSRTGGLFAALRRPRRRSAENGQNIVPTARNEPPIIQVVKELTIERIPGPPIIQVDEETKQIMQGVEGTVSQIVEYENWNGDQLTGIRTQVDTVLHELRHMPKPISRIIQPPSPAVSMPPPIDVAQITDRLDEMGTTLNVNLPELFGKVEELMKQAAALQKARAVVVMKDVAAVPGEVTAVPPPEDKTKTTDPIPETLQSEQTEFEHKDEEGNDEVVGGPGESETVAPDESQVGDDSAPAEGETIKMELFDPTQLENKLDVLLALCQQLQNDAQSQPAPMAIASTEDGETQEVLSPESIEKPNSEAALRNAEEFLELLKMDLDQRASQTDQQTDSVRYLHELNSWLEAFVNHGTSQIDNVLAGVQHLCKELGPIPELQVMQNVSHGEGRGPSQESSNLLSDIRRLLVTSQEREGNTLALEASVNGLVAAVHEELRRGAESRNTLTTESIVGLIERHRQDQERLLRNVASDLSNDIRGERLRFVEAMKEATAINVQIHVEEFKKELTREVLLMTQEVGRLQKERQTLEQQIADLFSFYAKQKQSNNRSSEGPPTQTPSVYAKTSVTNAFPQAAFRYGL</sequence>
<feature type="coiled-coil region" evidence="1">
    <location>
        <begin position="665"/>
        <end position="692"/>
    </location>
</feature>
<feature type="compositionally biased region" description="Pro residues" evidence="2">
    <location>
        <begin position="1"/>
        <end position="10"/>
    </location>
</feature>
<feature type="region of interest" description="Disordered" evidence="2">
    <location>
        <begin position="1"/>
        <end position="146"/>
    </location>
</feature>
<evidence type="ECO:0000313" key="3">
    <source>
        <dbReference type="EMBL" id="THH31346.1"/>
    </source>
</evidence>
<feature type="compositionally biased region" description="Low complexity" evidence="2">
    <location>
        <begin position="123"/>
        <end position="133"/>
    </location>
</feature>